<protein>
    <recommendedName>
        <fullName evidence="1">Phosphatidylglycerophosphatase A</fullName>
        <ecNumber evidence="1">3.1.3.27</ecNumber>
    </recommendedName>
    <alternativeName>
        <fullName evidence="1">Phosphatidylglycerolphosphate phosphatase A</fullName>
    </alternativeName>
</protein>
<keyword evidence="1" id="KW-0443">Lipid metabolism</keyword>
<dbReference type="GO" id="GO:0005886">
    <property type="term" value="C:plasma membrane"/>
    <property type="evidence" value="ECO:0007669"/>
    <property type="project" value="UniProtKB-SubCell"/>
</dbReference>
<comment type="pathway">
    <text evidence="1">Phospholipid metabolism; phosphatidylglycerol biosynthesis; phosphatidylglycerol from CDP-diacylglycerol: step 2/2.</text>
</comment>
<dbReference type="AlphaFoldDB" id="K7YIY6"/>
<keyword evidence="1" id="KW-1003">Cell membrane</keyword>
<dbReference type="RefSeq" id="WP_015089088.1">
    <property type="nucleotide sequence ID" value="NC_019566.1"/>
</dbReference>
<keyword evidence="1 2" id="KW-0472">Membrane</keyword>
<name>K7YIY6_9PROT</name>
<comment type="catalytic activity">
    <reaction evidence="1">
        <text>a 1,2-diacyl-sn-glycero-3-phospho-(1'-sn-glycero-3'-phosphate) + H2O = a 1,2-diacyl-sn-glycero-3-phospho-(1'-sn-glycerol) + phosphate</text>
        <dbReference type="Rhea" id="RHEA:33751"/>
        <dbReference type="ChEBI" id="CHEBI:15377"/>
        <dbReference type="ChEBI" id="CHEBI:43474"/>
        <dbReference type="ChEBI" id="CHEBI:60110"/>
        <dbReference type="ChEBI" id="CHEBI:64716"/>
        <dbReference type="EC" id="3.1.3.27"/>
    </reaction>
</comment>
<dbReference type="eggNOG" id="COG1267">
    <property type="taxonomic scope" value="Bacteria"/>
</dbReference>
<evidence type="ECO:0000313" key="4">
    <source>
        <dbReference type="EMBL" id="AFX99590.1"/>
    </source>
</evidence>
<dbReference type="HOGENOM" id="CLU_103734_1_2_5"/>
<feature type="domain" description="YutG/PgpA" evidence="3">
    <location>
        <begin position="19"/>
        <end position="158"/>
    </location>
</feature>
<dbReference type="EMBL" id="CP003539">
    <property type="protein sequence ID" value="AFX99590.1"/>
    <property type="molecule type" value="Genomic_DNA"/>
</dbReference>
<dbReference type="InterPro" id="IPR026037">
    <property type="entry name" value="PgpA"/>
</dbReference>
<evidence type="ECO:0000256" key="2">
    <source>
        <dbReference type="SAM" id="Phobius"/>
    </source>
</evidence>
<comment type="cofactor">
    <cofactor evidence="1">
        <name>Mg(2+)</name>
        <dbReference type="ChEBI" id="CHEBI:18420"/>
    </cofactor>
</comment>
<dbReference type="OrthoDB" id="9804091at2"/>
<keyword evidence="1" id="KW-1208">Phospholipid metabolism</keyword>
<feature type="transmembrane region" description="Helical" evidence="2">
    <location>
        <begin position="141"/>
        <end position="164"/>
    </location>
</feature>
<gene>
    <name evidence="4" type="ORF">A1OE_1421</name>
</gene>
<evidence type="ECO:0000256" key="1">
    <source>
        <dbReference type="PIRNR" id="PIRNR006162"/>
    </source>
</evidence>
<dbReference type="GO" id="GO:0006655">
    <property type="term" value="P:phosphatidylglycerol biosynthetic process"/>
    <property type="evidence" value="ECO:0007669"/>
    <property type="project" value="UniProtKB-UniPathway"/>
</dbReference>
<feature type="transmembrane region" description="Helical" evidence="2">
    <location>
        <begin position="97"/>
        <end position="120"/>
    </location>
</feature>
<comment type="function">
    <text evidence="1">Lipid phosphatase which dephosphorylates phosphatidylglycerophosphate (PGP) to phosphatidylglycerol (PG).</text>
</comment>
<dbReference type="PANTHER" id="PTHR36305">
    <property type="entry name" value="PHOSPHATIDYLGLYCEROPHOSPHATASE A"/>
    <property type="match status" value="1"/>
</dbReference>
<dbReference type="Proteomes" id="UP000010077">
    <property type="component" value="Chromosome"/>
</dbReference>
<dbReference type="SUPFAM" id="SSF101307">
    <property type="entry name" value="YutG-like"/>
    <property type="match status" value="1"/>
</dbReference>
<dbReference type="Pfam" id="PF04608">
    <property type="entry name" value="PgpA"/>
    <property type="match status" value="1"/>
</dbReference>
<feature type="transmembrane region" description="Helical" evidence="2">
    <location>
        <begin position="56"/>
        <end position="77"/>
    </location>
</feature>
<evidence type="ECO:0000259" key="3">
    <source>
        <dbReference type="Pfam" id="PF04608"/>
    </source>
</evidence>
<dbReference type="UniPathway" id="UPA00084">
    <property type="reaction ID" value="UER00504"/>
</dbReference>
<dbReference type="STRING" id="1193729.A1OE_1421"/>
<proteinExistence type="predicted"/>
<organism evidence="4 5">
    <name type="scientific">Candidatus Endolissoclinum faulkneri L2</name>
    <dbReference type="NCBI Taxonomy" id="1193729"/>
    <lineage>
        <taxon>Bacteria</taxon>
        <taxon>Pseudomonadati</taxon>
        <taxon>Pseudomonadota</taxon>
        <taxon>Alphaproteobacteria</taxon>
        <taxon>Rhodospirillales</taxon>
        <taxon>Rhodospirillaceae</taxon>
        <taxon>Candidatus Endolissoclinum</taxon>
    </lineage>
</organism>
<accession>K7YIY6</accession>
<keyword evidence="1 2" id="KW-0812">Transmembrane</keyword>
<sequence>MNRFFFSLRHYFFTHIAKLIATGLGIGYFPKAPGTWGSMIAAVSAWPIAQQSNGRVFLLITAILATGLGTWATWIYIENTGTHDPEVVVIDEMAGQWLTLVFCPLNPMYWWLAFIIFRFADIVKIFPANWIDHNMRSPIGVILDDLVASTYTTLLVWLCFFLDYS</sequence>
<keyword evidence="1" id="KW-0479">Metal-binding</keyword>
<keyword evidence="1" id="KW-0378">Hydrolase</keyword>
<keyword evidence="1" id="KW-0997">Cell inner membrane</keyword>
<dbReference type="GO" id="GO:0046872">
    <property type="term" value="F:metal ion binding"/>
    <property type="evidence" value="ECO:0007669"/>
    <property type="project" value="UniProtKB-KW"/>
</dbReference>
<dbReference type="InterPro" id="IPR007686">
    <property type="entry name" value="YutG/PgpA"/>
</dbReference>
<dbReference type="EC" id="3.1.3.27" evidence="1"/>
<dbReference type="GO" id="GO:0008962">
    <property type="term" value="F:phosphatidylglycerophosphatase activity"/>
    <property type="evidence" value="ECO:0007669"/>
    <property type="project" value="UniProtKB-EC"/>
</dbReference>
<dbReference type="PATRIC" id="fig|1193729.4.peg.733"/>
<dbReference type="PANTHER" id="PTHR36305:SF1">
    <property type="entry name" value="PHOSPHATIDYLGLYCEROPHOSPHATASE A"/>
    <property type="match status" value="1"/>
</dbReference>
<dbReference type="CDD" id="cd06971">
    <property type="entry name" value="PgpA"/>
    <property type="match status" value="1"/>
</dbReference>
<keyword evidence="2" id="KW-1133">Transmembrane helix</keyword>
<reference evidence="4 5" key="1">
    <citation type="journal article" date="2012" name="Proc. Natl. Acad. Sci. U.S.A.">
        <title>Genome streamlining and chemical defense in a coral reef symbiosis.</title>
        <authorList>
            <person name="Kwan J.C."/>
            <person name="Donia M.S."/>
            <person name="Han A.W."/>
            <person name="Hirose E."/>
            <person name="Haygood M.G."/>
            <person name="Schmidt E.W."/>
        </authorList>
    </citation>
    <scope>NUCLEOTIDE SEQUENCE [LARGE SCALE GENOMIC DNA]</scope>
    <source>
        <strain evidence="4 5">L2</strain>
    </source>
</reference>
<keyword evidence="5" id="KW-1185">Reference proteome</keyword>
<keyword evidence="1" id="KW-0442">Lipid degradation</keyword>
<keyword evidence="1" id="KW-0460">Magnesium</keyword>
<dbReference type="KEGG" id="thal:A1OE_1421"/>
<comment type="subcellular location">
    <subcellularLocation>
        <location evidence="1">Cell inner membrane</location>
        <topology evidence="1">Multi-pass membrane protein</topology>
    </subcellularLocation>
</comment>
<evidence type="ECO:0000313" key="5">
    <source>
        <dbReference type="Proteomes" id="UP000010077"/>
    </source>
</evidence>
<dbReference type="GO" id="GO:0009395">
    <property type="term" value="P:phospholipid catabolic process"/>
    <property type="evidence" value="ECO:0007669"/>
    <property type="project" value="UniProtKB-KW"/>
</dbReference>
<keyword evidence="1" id="KW-0595">Phospholipid degradation</keyword>
<dbReference type="InterPro" id="IPR036681">
    <property type="entry name" value="PgpA-like_sf"/>
</dbReference>
<dbReference type="PIRSF" id="PIRSF006162">
    <property type="entry name" value="PgpA"/>
    <property type="match status" value="1"/>
</dbReference>